<evidence type="ECO:0000256" key="1">
    <source>
        <dbReference type="SAM" id="MobiDB-lite"/>
    </source>
</evidence>
<organism evidence="2 3">
    <name type="scientific">Digitaria exilis</name>
    <dbReference type="NCBI Taxonomy" id="1010633"/>
    <lineage>
        <taxon>Eukaryota</taxon>
        <taxon>Viridiplantae</taxon>
        <taxon>Streptophyta</taxon>
        <taxon>Embryophyta</taxon>
        <taxon>Tracheophyta</taxon>
        <taxon>Spermatophyta</taxon>
        <taxon>Magnoliopsida</taxon>
        <taxon>Liliopsida</taxon>
        <taxon>Poales</taxon>
        <taxon>Poaceae</taxon>
        <taxon>PACMAD clade</taxon>
        <taxon>Panicoideae</taxon>
        <taxon>Panicodae</taxon>
        <taxon>Paniceae</taxon>
        <taxon>Anthephorinae</taxon>
        <taxon>Digitaria</taxon>
    </lineage>
</organism>
<feature type="compositionally biased region" description="Basic and acidic residues" evidence="1">
    <location>
        <begin position="66"/>
        <end position="86"/>
    </location>
</feature>
<reference evidence="2" key="1">
    <citation type="submission" date="2020-07" db="EMBL/GenBank/DDBJ databases">
        <title>Genome sequence and genetic diversity analysis of an under-domesticated orphan crop, white fonio (Digitaria exilis).</title>
        <authorList>
            <person name="Bennetzen J.L."/>
            <person name="Chen S."/>
            <person name="Ma X."/>
            <person name="Wang X."/>
            <person name="Yssel A.E.J."/>
            <person name="Chaluvadi S.R."/>
            <person name="Johnson M."/>
            <person name="Gangashetty P."/>
            <person name="Hamidou F."/>
            <person name="Sanogo M.D."/>
            <person name="Zwaenepoel A."/>
            <person name="Wallace J."/>
            <person name="Van De Peer Y."/>
            <person name="Van Deynze A."/>
        </authorList>
    </citation>
    <scope>NUCLEOTIDE SEQUENCE</scope>
    <source>
        <tissue evidence="2">Leaves</tissue>
    </source>
</reference>
<accession>A0A835BPY4</accession>
<sequence length="180" mass="19538">MTFAASDGVPPEVVIVGFRGASATGGASARRFLTTARSSAFVGTDKWRSRMTDADTVCHRGTPNSEQKRSSEAIADKQRLSLHMEEDAAAPPPRHGPRRGGVDEKTPAGAGTVAAEEEQWQKLGPEERRSLLERLVRVPVEDNGAFLAKIKQRLDSRSEVERMGRDDGAHRLGLATAHVR</sequence>
<dbReference type="AlphaFoldDB" id="A0A835BPY4"/>
<keyword evidence="3" id="KW-1185">Reference proteome</keyword>
<proteinExistence type="predicted"/>
<protein>
    <submittedName>
        <fullName evidence="2">Uncharacterized protein</fullName>
    </submittedName>
</protein>
<comment type="caution">
    <text evidence="2">The sequence shown here is derived from an EMBL/GenBank/DDBJ whole genome shotgun (WGS) entry which is preliminary data.</text>
</comment>
<evidence type="ECO:0000313" key="3">
    <source>
        <dbReference type="Proteomes" id="UP000636709"/>
    </source>
</evidence>
<name>A0A835BPY4_9POAL</name>
<dbReference type="Proteomes" id="UP000636709">
    <property type="component" value="Unassembled WGS sequence"/>
</dbReference>
<dbReference type="EMBL" id="JACEFO010001880">
    <property type="protein sequence ID" value="KAF8696858.1"/>
    <property type="molecule type" value="Genomic_DNA"/>
</dbReference>
<evidence type="ECO:0000313" key="2">
    <source>
        <dbReference type="EMBL" id="KAF8696858.1"/>
    </source>
</evidence>
<feature type="region of interest" description="Disordered" evidence="1">
    <location>
        <begin position="54"/>
        <end position="121"/>
    </location>
</feature>
<gene>
    <name evidence="2" type="ORF">HU200_036497</name>
</gene>